<dbReference type="AlphaFoldDB" id="A0A8S1R429"/>
<dbReference type="Proteomes" id="UP000692954">
    <property type="component" value="Unassembled WGS sequence"/>
</dbReference>
<feature type="region of interest" description="Disordered" evidence="1">
    <location>
        <begin position="409"/>
        <end position="428"/>
    </location>
</feature>
<organism evidence="3 4">
    <name type="scientific">Paramecium sonneborni</name>
    <dbReference type="NCBI Taxonomy" id="65129"/>
    <lineage>
        <taxon>Eukaryota</taxon>
        <taxon>Sar</taxon>
        <taxon>Alveolata</taxon>
        <taxon>Ciliophora</taxon>
        <taxon>Intramacronucleata</taxon>
        <taxon>Oligohymenophorea</taxon>
        <taxon>Peniculida</taxon>
        <taxon>Parameciidae</taxon>
        <taxon>Paramecium</taxon>
    </lineage>
</organism>
<name>A0A8S1R429_9CILI</name>
<proteinExistence type="predicted"/>
<evidence type="ECO:0000256" key="1">
    <source>
        <dbReference type="SAM" id="MobiDB-lite"/>
    </source>
</evidence>
<comment type="caution">
    <text evidence="3">The sequence shown here is derived from an EMBL/GenBank/DDBJ whole genome shotgun (WGS) entry which is preliminary data.</text>
</comment>
<keyword evidence="4" id="KW-1185">Reference proteome</keyword>
<reference evidence="3" key="1">
    <citation type="submission" date="2021-01" db="EMBL/GenBank/DDBJ databases">
        <authorList>
            <consortium name="Genoscope - CEA"/>
            <person name="William W."/>
        </authorList>
    </citation>
    <scope>NUCLEOTIDE SEQUENCE</scope>
</reference>
<accession>A0A8S1R429</accession>
<evidence type="ECO:0000313" key="3">
    <source>
        <dbReference type="EMBL" id="CAD8122087.1"/>
    </source>
</evidence>
<feature type="transmembrane region" description="Helical" evidence="2">
    <location>
        <begin position="477"/>
        <end position="495"/>
    </location>
</feature>
<keyword evidence="2" id="KW-1133">Transmembrane helix</keyword>
<evidence type="ECO:0008006" key="5">
    <source>
        <dbReference type="Google" id="ProtNLM"/>
    </source>
</evidence>
<dbReference type="OrthoDB" id="304303at2759"/>
<evidence type="ECO:0000313" key="4">
    <source>
        <dbReference type="Proteomes" id="UP000692954"/>
    </source>
</evidence>
<sequence>MKSSLVTENGHRTKYNHDQNSIISYSSSKSCLSSERKTQVKATCKVLWEMREDHSSKLAVKFTQLQIILATQSIIQVISKFKSVKLQTYFWILLQDCKVLQQSPQHHSLKSISLTQVVQDFSYSNIRSKIKSKQLHYSLTSSISILMQVLNQIKQKQQRALFLQLKQKHKLLKGTLLLFKFIKKHQHQQQCNSFLAIMLYHQIQQNCNSLDSSNQDFHSMQLQKKQQQDNNIEVISIKEQLAIKFASTTILTSLLYDKHRQINFFFFLNLLRYKQNQFQFIRDLNLSQDIEVNQVFYDQSSKQENQKTLGAQNLHQFLLIKIQNYFEAIKIFHLKNNNQIGDAMNTMIINKNCDLSNSIEDVNFQRIRESNLRIKEVEERVNNDDVENKKISSLQNIIDIEESTNSTKEMIPSMQSKQQSMGSKKRKDRNNKIKNAIKCYCKQQQQRVKSQDSIIKEESIGLMNDQVIKKQQNHKKLYSSFLLIIVMIILLALLLK</sequence>
<keyword evidence="2" id="KW-0472">Membrane</keyword>
<feature type="compositionally biased region" description="Low complexity" evidence="1">
    <location>
        <begin position="413"/>
        <end position="422"/>
    </location>
</feature>
<gene>
    <name evidence="3" type="ORF">PSON_ATCC_30995.1.T1360076</name>
</gene>
<protein>
    <recommendedName>
        <fullName evidence="5">Transmembrane protein</fullName>
    </recommendedName>
</protein>
<evidence type="ECO:0000256" key="2">
    <source>
        <dbReference type="SAM" id="Phobius"/>
    </source>
</evidence>
<keyword evidence="2" id="KW-0812">Transmembrane</keyword>
<dbReference type="EMBL" id="CAJJDN010000136">
    <property type="protein sequence ID" value="CAD8122087.1"/>
    <property type="molecule type" value="Genomic_DNA"/>
</dbReference>